<reference evidence="4 5" key="1">
    <citation type="submission" date="2018-03" db="EMBL/GenBank/DDBJ databases">
        <title>Ahniella affigens gen. nov., sp. nov., a gammaproteobacterium isolated from sandy soil near a stream.</title>
        <authorList>
            <person name="Ko Y."/>
            <person name="Kim J.-H."/>
        </authorList>
    </citation>
    <scope>NUCLEOTIDE SEQUENCE [LARGE SCALE GENOMIC DNA]</scope>
    <source>
        <strain evidence="4 5">D13</strain>
    </source>
</reference>
<sequence>MEQNMKRVILGALLALPLSAMASEDLSYSYLGLGATYADPNGFSGENGYGAEASGAFHDNWHVFGSFQTYEFGDGVGAVDVDQWNIGLGYNVGLTDNMDLVAGVSYERAEVDYNDGIFTGSTGEDGYGVRVGVRNAFNAHFEGAAGLKYTNFDGSNSTSVYVSGQYKFNDTWGITGEVEANDDGHTIFLGPRLSF</sequence>
<dbReference type="InterPro" id="IPR027385">
    <property type="entry name" value="Beta-barrel_OMP"/>
</dbReference>
<feature type="signal peptide" evidence="2">
    <location>
        <begin position="1"/>
        <end position="22"/>
    </location>
</feature>
<dbReference type="InterPro" id="IPR011250">
    <property type="entry name" value="OMP/PagP_B-barrel"/>
</dbReference>
<keyword evidence="5" id="KW-1185">Reference proteome</keyword>
<evidence type="ECO:0000259" key="3">
    <source>
        <dbReference type="Pfam" id="PF13505"/>
    </source>
</evidence>
<organism evidence="4 5">
    <name type="scientific">Ahniella affigens</name>
    <dbReference type="NCBI Taxonomy" id="2021234"/>
    <lineage>
        <taxon>Bacteria</taxon>
        <taxon>Pseudomonadati</taxon>
        <taxon>Pseudomonadota</taxon>
        <taxon>Gammaproteobacteria</taxon>
        <taxon>Lysobacterales</taxon>
        <taxon>Rhodanobacteraceae</taxon>
        <taxon>Ahniella</taxon>
    </lineage>
</organism>
<dbReference type="Pfam" id="PF13505">
    <property type="entry name" value="OMP_b-brl"/>
    <property type="match status" value="1"/>
</dbReference>
<dbReference type="SUPFAM" id="SSF56925">
    <property type="entry name" value="OMPA-like"/>
    <property type="match status" value="1"/>
</dbReference>
<dbReference type="EMBL" id="CP027860">
    <property type="protein sequence ID" value="AVP99635.1"/>
    <property type="molecule type" value="Genomic_DNA"/>
</dbReference>
<evidence type="ECO:0000256" key="2">
    <source>
        <dbReference type="SAM" id="SignalP"/>
    </source>
</evidence>
<proteinExistence type="predicted"/>
<protein>
    <recommendedName>
        <fullName evidence="3">Outer membrane protein beta-barrel domain-containing protein</fullName>
    </recommendedName>
</protein>
<feature type="domain" description="Outer membrane protein beta-barrel" evidence="3">
    <location>
        <begin position="9"/>
        <end position="168"/>
    </location>
</feature>
<name>A0A2P1PXR7_9GAMM</name>
<feature type="chain" id="PRO_5015166421" description="Outer membrane protein beta-barrel domain-containing protein" evidence="2">
    <location>
        <begin position="23"/>
        <end position="195"/>
    </location>
</feature>
<reference evidence="4 5" key="2">
    <citation type="submission" date="2018-03" db="EMBL/GenBank/DDBJ databases">
        <authorList>
            <person name="Keele B.F."/>
        </authorList>
    </citation>
    <scope>NUCLEOTIDE SEQUENCE [LARGE SCALE GENOMIC DNA]</scope>
    <source>
        <strain evidence="4 5">D13</strain>
    </source>
</reference>
<evidence type="ECO:0000313" key="5">
    <source>
        <dbReference type="Proteomes" id="UP000241074"/>
    </source>
</evidence>
<evidence type="ECO:0000313" key="4">
    <source>
        <dbReference type="EMBL" id="AVP99635.1"/>
    </source>
</evidence>
<dbReference type="AlphaFoldDB" id="A0A2P1PXR7"/>
<dbReference type="OrthoDB" id="5974338at2"/>
<keyword evidence="1 2" id="KW-0732">Signal</keyword>
<accession>A0A2P1PXR7</accession>
<dbReference type="KEGG" id="xba:C7S18_21740"/>
<evidence type="ECO:0000256" key="1">
    <source>
        <dbReference type="ARBA" id="ARBA00022729"/>
    </source>
</evidence>
<gene>
    <name evidence="4" type="ORF">C7S18_21740</name>
</gene>
<dbReference type="Proteomes" id="UP000241074">
    <property type="component" value="Chromosome"/>
</dbReference>